<dbReference type="Proteomes" id="UP000077266">
    <property type="component" value="Unassembled WGS sequence"/>
</dbReference>
<dbReference type="InParanoid" id="A0A165DB44"/>
<sequence length="529" mass="58587">MDLFTGQKDEIYARTFGILGDLLDNRASSRDAFVDLSTTLSRAFHGAMADSAEEWNRSRSSIVRRIPPEVLAHCALWLDFDDRVTASHICRHFRAVMLDAPTLWACVKITSSLSDDVGLHKVQSLLHRSAALPLEICFMRGASSSEIESCRPQFHRLRILELSGVPTPAVLEFPMPVLEIFIVSPGSQQQTPVQIPASWTGDGAPELRVLALPAFSLPDVLQPLRTVTHFSASMKLHPDAGQLFTYFPRLIALSLNDVTHDSLVPRGSPPPSLEALALTAVNDTAIDYTDHIEPYATHPLRRILLGSSLTLAPPLRIFTQTHERPWSMSIKLGLAELRTYGNGEDDDMECIVILGAIESGIIEWPLVWENTGAYFTRLVDLDISLAAFADLMWINPSMPRLRNLVIGVHDPDDEDEVEFPSWTDSSESVSLIASELRAISLVVTFDAEGGAMPEIDRLCLRWLEVALPDLLRNCVVYNGLLERISYSGPGTGNQNAFPIQLLREFAQNVFLDDIQVLDAENQSDQAVAT</sequence>
<dbReference type="InterPro" id="IPR036047">
    <property type="entry name" value="F-box-like_dom_sf"/>
</dbReference>
<feature type="domain" description="F-box" evidence="1">
    <location>
        <begin position="60"/>
        <end position="107"/>
    </location>
</feature>
<gene>
    <name evidence="2" type="ORF">EXIGLDRAFT_842439</name>
</gene>
<reference evidence="2 3" key="1">
    <citation type="journal article" date="2016" name="Mol. Biol. Evol.">
        <title>Comparative Genomics of Early-Diverging Mushroom-Forming Fungi Provides Insights into the Origins of Lignocellulose Decay Capabilities.</title>
        <authorList>
            <person name="Nagy L.G."/>
            <person name="Riley R."/>
            <person name="Tritt A."/>
            <person name="Adam C."/>
            <person name="Daum C."/>
            <person name="Floudas D."/>
            <person name="Sun H."/>
            <person name="Yadav J.S."/>
            <person name="Pangilinan J."/>
            <person name="Larsson K.H."/>
            <person name="Matsuura K."/>
            <person name="Barry K."/>
            <person name="Labutti K."/>
            <person name="Kuo R."/>
            <person name="Ohm R.A."/>
            <person name="Bhattacharya S.S."/>
            <person name="Shirouzu T."/>
            <person name="Yoshinaga Y."/>
            <person name="Martin F.M."/>
            <person name="Grigoriev I.V."/>
            <person name="Hibbett D.S."/>
        </authorList>
    </citation>
    <scope>NUCLEOTIDE SEQUENCE [LARGE SCALE GENOMIC DNA]</scope>
    <source>
        <strain evidence="2 3">HHB12029</strain>
    </source>
</reference>
<proteinExistence type="predicted"/>
<name>A0A165DB44_EXIGL</name>
<evidence type="ECO:0000259" key="1">
    <source>
        <dbReference type="PROSITE" id="PS50181"/>
    </source>
</evidence>
<protein>
    <recommendedName>
        <fullName evidence="1">F-box domain-containing protein</fullName>
    </recommendedName>
</protein>
<evidence type="ECO:0000313" key="2">
    <source>
        <dbReference type="EMBL" id="KZV84145.1"/>
    </source>
</evidence>
<dbReference type="AlphaFoldDB" id="A0A165DB44"/>
<dbReference type="PROSITE" id="PS50181">
    <property type="entry name" value="FBOX"/>
    <property type="match status" value="1"/>
</dbReference>
<accession>A0A165DB44</accession>
<dbReference type="InterPro" id="IPR001810">
    <property type="entry name" value="F-box_dom"/>
</dbReference>
<dbReference type="OrthoDB" id="2801457at2759"/>
<evidence type="ECO:0000313" key="3">
    <source>
        <dbReference type="Proteomes" id="UP000077266"/>
    </source>
</evidence>
<keyword evidence="3" id="KW-1185">Reference proteome</keyword>
<dbReference type="Gene3D" id="1.20.1280.50">
    <property type="match status" value="1"/>
</dbReference>
<dbReference type="EMBL" id="KV426238">
    <property type="protein sequence ID" value="KZV84145.1"/>
    <property type="molecule type" value="Genomic_DNA"/>
</dbReference>
<organism evidence="2 3">
    <name type="scientific">Exidia glandulosa HHB12029</name>
    <dbReference type="NCBI Taxonomy" id="1314781"/>
    <lineage>
        <taxon>Eukaryota</taxon>
        <taxon>Fungi</taxon>
        <taxon>Dikarya</taxon>
        <taxon>Basidiomycota</taxon>
        <taxon>Agaricomycotina</taxon>
        <taxon>Agaricomycetes</taxon>
        <taxon>Auriculariales</taxon>
        <taxon>Exidiaceae</taxon>
        <taxon>Exidia</taxon>
    </lineage>
</organism>
<dbReference type="SUPFAM" id="SSF81383">
    <property type="entry name" value="F-box domain"/>
    <property type="match status" value="1"/>
</dbReference>